<protein>
    <submittedName>
        <fullName evidence="2">Uncharacterized protein</fullName>
    </submittedName>
</protein>
<evidence type="ECO:0000256" key="1">
    <source>
        <dbReference type="SAM" id="MobiDB-lite"/>
    </source>
</evidence>
<feature type="region of interest" description="Disordered" evidence="1">
    <location>
        <begin position="1"/>
        <end position="50"/>
    </location>
</feature>
<keyword evidence="3" id="KW-1185">Reference proteome</keyword>
<evidence type="ECO:0000313" key="3">
    <source>
        <dbReference type="Proteomes" id="UP001066276"/>
    </source>
</evidence>
<evidence type="ECO:0000313" key="2">
    <source>
        <dbReference type="EMBL" id="KAJ1081121.1"/>
    </source>
</evidence>
<dbReference type="Proteomes" id="UP001066276">
    <property type="component" value="Chromosome 12"/>
</dbReference>
<name>A0AAV7KP96_PLEWA</name>
<proteinExistence type="predicted"/>
<sequence>MDADKGAPRAAAAVPRVKPKLGRTSAASTPVCARRDERRPQEEPQLHSFSRNPVEGWVAASPQQTCFCLEEMECAQESGIKGNCVNRQ</sequence>
<dbReference type="EMBL" id="JANPWB010000016">
    <property type="protein sequence ID" value="KAJ1081121.1"/>
    <property type="molecule type" value="Genomic_DNA"/>
</dbReference>
<accession>A0AAV7KP96</accession>
<feature type="compositionally biased region" description="Basic and acidic residues" evidence="1">
    <location>
        <begin position="33"/>
        <end position="45"/>
    </location>
</feature>
<reference evidence="2" key="1">
    <citation type="journal article" date="2022" name="bioRxiv">
        <title>Sequencing and chromosome-scale assembly of the giantPleurodeles waltlgenome.</title>
        <authorList>
            <person name="Brown T."/>
            <person name="Elewa A."/>
            <person name="Iarovenko S."/>
            <person name="Subramanian E."/>
            <person name="Araus A.J."/>
            <person name="Petzold A."/>
            <person name="Susuki M."/>
            <person name="Suzuki K.-i.T."/>
            <person name="Hayashi T."/>
            <person name="Toyoda A."/>
            <person name="Oliveira C."/>
            <person name="Osipova E."/>
            <person name="Leigh N.D."/>
            <person name="Simon A."/>
            <person name="Yun M.H."/>
        </authorList>
    </citation>
    <scope>NUCLEOTIDE SEQUENCE</scope>
    <source>
        <strain evidence="2">20211129_DDA</strain>
        <tissue evidence="2">Liver</tissue>
    </source>
</reference>
<gene>
    <name evidence="2" type="ORF">NDU88_001305</name>
</gene>
<organism evidence="2 3">
    <name type="scientific">Pleurodeles waltl</name>
    <name type="common">Iberian ribbed newt</name>
    <dbReference type="NCBI Taxonomy" id="8319"/>
    <lineage>
        <taxon>Eukaryota</taxon>
        <taxon>Metazoa</taxon>
        <taxon>Chordata</taxon>
        <taxon>Craniata</taxon>
        <taxon>Vertebrata</taxon>
        <taxon>Euteleostomi</taxon>
        <taxon>Amphibia</taxon>
        <taxon>Batrachia</taxon>
        <taxon>Caudata</taxon>
        <taxon>Salamandroidea</taxon>
        <taxon>Salamandridae</taxon>
        <taxon>Pleurodelinae</taxon>
        <taxon>Pleurodeles</taxon>
    </lineage>
</organism>
<dbReference type="AlphaFoldDB" id="A0AAV7KP96"/>
<comment type="caution">
    <text evidence="2">The sequence shown here is derived from an EMBL/GenBank/DDBJ whole genome shotgun (WGS) entry which is preliminary data.</text>
</comment>